<evidence type="ECO:0000313" key="1">
    <source>
        <dbReference type="EMBL" id="OBZ65104.1"/>
    </source>
</evidence>
<evidence type="ECO:0000313" key="2">
    <source>
        <dbReference type="Proteomes" id="UP000092993"/>
    </source>
</evidence>
<dbReference type="OrthoDB" id="2130750at2759"/>
<proteinExistence type="predicted"/>
<dbReference type="EMBL" id="LUGG01000056">
    <property type="protein sequence ID" value="OBZ65104.1"/>
    <property type="molecule type" value="Genomic_DNA"/>
</dbReference>
<comment type="caution">
    <text evidence="1">The sequence shown here is derived from an EMBL/GenBank/DDBJ whole genome shotgun (WGS) entry which is preliminary data.</text>
</comment>
<accession>A0A1C7LQP7</accession>
<dbReference type="Proteomes" id="UP000092993">
    <property type="component" value="Unassembled WGS sequence"/>
</dbReference>
<organism evidence="1 2">
    <name type="scientific">Grifola frondosa</name>
    <name type="common">Maitake</name>
    <name type="synonym">Polyporus frondosus</name>
    <dbReference type="NCBI Taxonomy" id="5627"/>
    <lineage>
        <taxon>Eukaryota</taxon>
        <taxon>Fungi</taxon>
        <taxon>Dikarya</taxon>
        <taxon>Basidiomycota</taxon>
        <taxon>Agaricomycotina</taxon>
        <taxon>Agaricomycetes</taxon>
        <taxon>Polyporales</taxon>
        <taxon>Grifolaceae</taxon>
        <taxon>Grifola</taxon>
    </lineage>
</organism>
<dbReference type="AlphaFoldDB" id="A0A1C7LQP7"/>
<protein>
    <submittedName>
        <fullName evidence="1">Uncharacterized protein</fullName>
    </submittedName>
</protein>
<gene>
    <name evidence="1" type="ORF">A0H81_14914</name>
</gene>
<dbReference type="STRING" id="5627.A0A1C7LQP7"/>
<keyword evidence="2" id="KW-1185">Reference proteome</keyword>
<reference evidence="1 2" key="1">
    <citation type="submission" date="2016-03" db="EMBL/GenBank/DDBJ databases">
        <title>Whole genome sequencing of Grifola frondosa 9006-11.</title>
        <authorList>
            <person name="Min B."/>
            <person name="Park H."/>
            <person name="Kim J.-G."/>
            <person name="Cho H."/>
            <person name="Oh Y.-L."/>
            <person name="Kong W.-S."/>
            <person name="Choi I.-G."/>
        </authorList>
    </citation>
    <scope>NUCLEOTIDE SEQUENCE [LARGE SCALE GENOMIC DNA]</scope>
    <source>
        <strain evidence="1 2">9006-11</strain>
    </source>
</reference>
<name>A0A1C7LQP7_GRIFR</name>
<sequence>MCAAAPRVLEFAIMDDVKNPHLERGARRALVGLFGEGWCTSEFATLPQRTRDGLVKGLAKRTTPMNMFPLLSLRRPR</sequence>